<evidence type="ECO:0000313" key="6">
    <source>
        <dbReference type="EMBL" id="MXO99177.1"/>
    </source>
</evidence>
<dbReference type="Gene3D" id="3.30.43.10">
    <property type="entry name" value="Uridine Diphospho-n-acetylenolpyruvylglucosamine Reductase, domain 2"/>
    <property type="match status" value="1"/>
</dbReference>
<dbReference type="Pfam" id="PF01565">
    <property type="entry name" value="FAD_binding_4"/>
    <property type="match status" value="1"/>
</dbReference>
<organism evidence="6 7">
    <name type="scientific">Croceibacterium xixiisoli</name>
    <dbReference type="NCBI Taxonomy" id="1476466"/>
    <lineage>
        <taxon>Bacteria</taxon>
        <taxon>Pseudomonadati</taxon>
        <taxon>Pseudomonadota</taxon>
        <taxon>Alphaproteobacteria</taxon>
        <taxon>Sphingomonadales</taxon>
        <taxon>Erythrobacteraceae</taxon>
        <taxon>Croceibacterium</taxon>
    </lineage>
</organism>
<dbReference type="SUPFAM" id="SSF55103">
    <property type="entry name" value="FAD-linked oxidases, C-terminal domain"/>
    <property type="match status" value="1"/>
</dbReference>
<dbReference type="InterPro" id="IPR016164">
    <property type="entry name" value="FAD-linked_Oxase-like_C"/>
</dbReference>
<keyword evidence="3" id="KW-0274">FAD</keyword>
<dbReference type="AlphaFoldDB" id="A0A6I4TWL6"/>
<dbReference type="InterPro" id="IPR016170">
    <property type="entry name" value="Cytok_DH_C_sf"/>
</dbReference>
<dbReference type="SUPFAM" id="SSF56176">
    <property type="entry name" value="FAD-binding/transporter-associated domain-like"/>
    <property type="match status" value="1"/>
</dbReference>
<dbReference type="GO" id="GO:0071949">
    <property type="term" value="F:FAD binding"/>
    <property type="evidence" value="ECO:0007669"/>
    <property type="project" value="InterPro"/>
</dbReference>
<dbReference type="InterPro" id="IPR036318">
    <property type="entry name" value="FAD-bd_PCMH-like_sf"/>
</dbReference>
<comment type="caution">
    <text evidence="6">The sequence shown here is derived from an EMBL/GenBank/DDBJ whole genome shotgun (WGS) entry which is preliminary data.</text>
</comment>
<gene>
    <name evidence="6" type="ORF">GRI97_09265</name>
</gene>
<evidence type="ECO:0000256" key="4">
    <source>
        <dbReference type="ARBA" id="ARBA00023002"/>
    </source>
</evidence>
<evidence type="ECO:0000256" key="2">
    <source>
        <dbReference type="ARBA" id="ARBA00022630"/>
    </source>
</evidence>
<dbReference type="RefSeq" id="WP_161390924.1">
    <property type="nucleotide sequence ID" value="NZ_JBHSCP010000001.1"/>
</dbReference>
<dbReference type="InterPro" id="IPR016169">
    <property type="entry name" value="FAD-bd_PCMH_sub2"/>
</dbReference>
<dbReference type="InterPro" id="IPR006094">
    <property type="entry name" value="Oxid_FAD_bind_N"/>
</dbReference>
<evidence type="ECO:0000313" key="7">
    <source>
        <dbReference type="Proteomes" id="UP000469430"/>
    </source>
</evidence>
<name>A0A6I4TWL6_9SPHN</name>
<dbReference type="GO" id="GO:1903457">
    <property type="term" value="P:lactate catabolic process"/>
    <property type="evidence" value="ECO:0007669"/>
    <property type="project" value="TreeGrafter"/>
</dbReference>
<dbReference type="Gene3D" id="3.40.462.10">
    <property type="entry name" value="FAD-linked oxidases, C-terminal domain"/>
    <property type="match status" value="1"/>
</dbReference>
<sequence length="513" mass="55696">MPAPFADAAALARFFDAARAIVGEDRVFAAEDDRRAYADQMAFDPAAHQPSGAVAAESVEHIQALLKAAAAARVPLWPISRGKNFGYGGSAPVQAGAVVLDLSRMNRVLEINQQLGYCVVEPGVSFYDLFDALARIGHPLWMSVPGNSWGSVAGNALERGVGPQPYGDHAAQICGLEVVLPDASLVRTGAGALDGNTAWHVTKNSYGPGWDQLFCQSNFGVVTKLGLWLMPPPEATMSLSLQLPEADDIERGIAMHAPLRLRGIIDHDAAWVSYVGIASYAGPRSMFWQGEGLLPEAEGAKIREKLGVGWWNSQVNLFGPEAVIAAKAKIISAAAKDAGIAAADWQVWRQGDDFGLSQAGIPSTRDMAMIDWYGGRGGHLGFSPVMPSDAKLAAEQFRRTRKRYEEFGVDYYGAFGVGGRQTVAVNEILYNRDDPDQARRVHALFDALIRDTHQAGFGEYRTHIGYMDAVAQTFDFNNHAMRRLNETLKDALDPHGILAPGKQGIWPRAWRDR</sequence>
<dbReference type="InterPro" id="IPR016166">
    <property type="entry name" value="FAD-bd_PCMH"/>
</dbReference>
<keyword evidence="2" id="KW-0285">Flavoprotein</keyword>
<dbReference type="PANTHER" id="PTHR11748">
    <property type="entry name" value="D-LACTATE DEHYDROGENASE"/>
    <property type="match status" value="1"/>
</dbReference>
<dbReference type="InterPro" id="IPR016171">
    <property type="entry name" value="Vanillyl_alc_oxidase_C-sub2"/>
</dbReference>
<comment type="cofactor">
    <cofactor evidence="1">
        <name>FAD</name>
        <dbReference type="ChEBI" id="CHEBI:57692"/>
    </cofactor>
</comment>
<keyword evidence="7" id="KW-1185">Reference proteome</keyword>
<protein>
    <submittedName>
        <fullName evidence="6">FAD-binding protein</fullName>
    </submittedName>
</protein>
<dbReference type="Pfam" id="PF02913">
    <property type="entry name" value="FAD-oxidase_C"/>
    <property type="match status" value="1"/>
</dbReference>
<reference evidence="6 7" key="1">
    <citation type="submission" date="2019-12" db="EMBL/GenBank/DDBJ databases">
        <title>Genomic-based taxomic classification of the family Erythrobacteraceae.</title>
        <authorList>
            <person name="Xu L."/>
        </authorList>
    </citation>
    <scope>NUCLEOTIDE SEQUENCE [LARGE SCALE GENOMIC DNA]</scope>
    <source>
        <strain evidence="6 7">S36</strain>
    </source>
</reference>
<dbReference type="Proteomes" id="UP000469430">
    <property type="component" value="Unassembled WGS sequence"/>
</dbReference>
<dbReference type="PROSITE" id="PS51387">
    <property type="entry name" value="FAD_PCMH"/>
    <property type="match status" value="1"/>
</dbReference>
<dbReference type="InterPro" id="IPR016167">
    <property type="entry name" value="FAD-bd_PCMH_sub1"/>
</dbReference>
<dbReference type="PANTHER" id="PTHR11748:SF114">
    <property type="entry name" value="ARYL-ALCOHOL OXIDASE VANILLYL-ALCOHOL OXIDASE (AFU_ORTHOLOGUE AFUA_3G09500)-RELATED"/>
    <property type="match status" value="1"/>
</dbReference>
<evidence type="ECO:0000256" key="1">
    <source>
        <dbReference type="ARBA" id="ARBA00001974"/>
    </source>
</evidence>
<dbReference type="GO" id="GO:0004458">
    <property type="term" value="F:D-lactate dehydrogenase (cytochrome) activity"/>
    <property type="evidence" value="ECO:0007669"/>
    <property type="project" value="TreeGrafter"/>
</dbReference>
<dbReference type="OrthoDB" id="9811557at2"/>
<evidence type="ECO:0000259" key="5">
    <source>
        <dbReference type="PROSITE" id="PS51387"/>
    </source>
</evidence>
<dbReference type="EMBL" id="WTYJ01000002">
    <property type="protein sequence ID" value="MXO99177.1"/>
    <property type="molecule type" value="Genomic_DNA"/>
</dbReference>
<dbReference type="Gene3D" id="1.10.45.10">
    <property type="entry name" value="Vanillyl-alcohol Oxidase, Chain A, domain 4"/>
    <property type="match status" value="1"/>
</dbReference>
<dbReference type="InterPro" id="IPR004113">
    <property type="entry name" value="FAD-bd_oxidored_4_C"/>
</dbReference>
<feature type="domain" description="FAD-binding PCMH-type" evidence="5">
    <location>
        <begin position="46"/>
        <end position="232"/>
    </location>
</feature>
<accession>A0A6I4TWL6</accession>
<evidence type="ECO:0000256" key="3">
    <source>
        <dbReference type="ARBA" id="ARBA00022827"/>
    </source>
</evidence>
<dbReference type="GO" id="GO:0008720">
    <property type="term" value="F:D-lactate dehydrogenase (NAD+) activity"/>
    <property type="evidence" value="ECO:0007669"/>
    <property type="project" value="TreeGrafter"/>
</dbReference>
<proteinExistence type="predicted"/>
<dbReference type="Gene3D" id="3.30.465.10">
    <property type="match status" value="1"/>
</dbReference>
<keyword evidence="4" id="KW-0560">Oxidoreductase</keyword>